<accession>A0ABQ2ZYA4</accession>
<gene>
    <name evidence="1" type="ORF">GCM10008098_19080</name>
</gene>
<proteinExistence type="predicted"/>
<name>A0ABQ2ZYA4_9GAMM</name>
<dbReference type="EMBL" id="BMXT01000002">
    <property type="protein sequence ID" value="GGY26290.1"/>
    <property type="molecule type" value="Genomic_DNA"/>
</dbReference>
<organism evidence="1 2">
    <name type="scientific">Rhodanobacter panaciterrae</name>
    <dbReference type="NCBI Taxonomy" id="490572"/>
    <lineage>
        <taxon>Bacteria</taxon>
        <taxon>Pseudomonadati</taxon>
        <taxon>Pseudomonadota</taxon>
        <taxon>Gammaproteobacteria</taxon>
        <taxon>Lysobacterales</taxon>
        <taxon>Rhodanobacteraceae</taxon>
        <taxon>Rhodanobacter</taxon>
    </lineage>
</organism>
<reference evidence="2" key="1">
    <citation type="journal article" date="2019" name="Int. J. Syst. Evol. Microbiol.">
        <title>The Global Catalogue of Microorganisms (GCM) 10K type strain sequencing project: providing services to taxonomists for standard genome sequencing and annotation.</title>
        <authorList>
            <consortium name="The Broad Institute Genomics Platform"/>
            <consortium name="The Broad Institute Genome Sequencing Center for Infectious Disease"/>
            <person name="Wu L."/>
            <person name="Ma J."/>
        </authorList>
    </citation>
    <scope>NUCLEOTIDE SEQUENCE [LARGE SCALE GENOMIC DNA]</scope>
    <source>
        <strain evidence="2">KCTC 22232</strain>
    </source>
</reference>
<comment type="caution">
    <text evidence="1">The sequence shown here is derived from an EMBL/GenBank/DDBJ whole genome shotgun (WGS) entry which is preliminary data.</text>
</comment>
<evidence type="ECO:0000313" key="1">
    <source>
        <dbReference type="EMBL" id="GGY26290.1"/>
    </source>
</evidence>
<evidence type="ECO:0008006" key="3">
    <source>
        <dbReference type="Google" id="ProtNLM"/>
    </source>
</evidence>
<evidence type="ECO:0000313" key="2">
    <source>
        <dbReference type="Proteomes" id="UP000621898"/>
    </source>
</evidence>
<protein>
    <recommendedName>
        <fullName evidence="3">DUF2971 domain-containing protein</fullName>
    </recommendedName>
</protein>
<sequence length="309" mass="34529">MTKHIYKYFSPSLANIALSENGATLKCSLPKDFNDPYELFLTVDFNSDPGALACYQEAIGSIPQLPTTCFSNSPAVSPMWAHYGSNVTGFAVEFDEDLLKEHFPGSQFGDVAYRDEADEGLTEMLYRVHVIKKPRYTYFLQGGVFHAAYFTKTGAWSYESERRMVADETEVRASSELLLLDVPEDCITAIIAGARTNPELVTELQQRATSYSCNFFQMRIGRTQTAPYFLDASGTPYVFNGETIVPAANTCESCKEPLDAGRSKCSWCQISDEHRLEAAMGNPYILLDRVGQLDSYIQSMNDITEKFAK</sequence>
<keyword evidence="2" id="KW-1185">Reference proteome</keyword>
<dbReference type="InterPro" id="IPR021352">
    <property type="entry name" value="DUF2971"/>
</dbReference>
<dbReference type="Pfam" id="PF11185">
    <property type="entry name" value="DUF2971"/>
    <property type="match status" value="1"/>
</dbReference>
<dbReference type="Proteomes" id="UP000621898">
    <property type="component" value="Unassembled WGS sequence"/>
</dbReference>
<dbReference type="RefSeq" id="WP_189441006.1">
    <property type="nucleotide sequence ID" value="NZ_BMXT01000002.1"/>
</dbReference>